<keyword evidence="1" id="KW-1133">Transmembrane helix</keyword>
<dbReference type="EMBL" id="LT629780">
    <property type="protein sequence ID" value="SDU15240.1"/>
    <property type="molecule type" value="Genomic_DNA"/>
</dbReference>
<feature type="transmembrane region" description="Helical" evidence="1">
    <location>
        <begin position="756"/>
        <end position="778"/>
    </location>
</feature>
<dbReference type="SUPFAM" id="SSF82866">
    <property type="entry name" value="Multidrug efflux transporter AcrB transmembrane domain"/>
    <property type="match status" value="2"/>
</dbReference>
<dbReference type="Gene3D" id="1.20.1640.10">
    <property type="entry name" value="Multidrug efflux transporter AcrB transmembrane domain"/>
    <property type="match status" value="2"/>
</dbReference>
<feature type="transmembrane region" description="Helical" evidence="1">
    <location>
        <begin position="317"/>
        <end position="337"/>
    </location>
</feature>
<gene>
    <name evidence="2" type="ORF">SAMN05216580_1619</name>
</gene>
<feature type="transmembrane region" description="Helical" evidence="1">
    <location>
        <begin position="358"/>
        <end position="378"/>
    </location>
</feature>
<dbReference type="PANTHER" id="PTHR33406">
    <property type="entry name" value="MEMBRANE PROTEIN MJ1562-RELATED"/>
    <property type="match status" value="1"/>
</dbReference>
<dbReference type="Proteomes" id="UP000243063">
    <property type="component" value="Chromosome I"/>
</dbReference>
<keyword evidence="1" id="KW-0472">Membrane</keyword>
<dbReference type="PANTHER" id="PTHR33406:SF13">
    <property type="entry name" value="MEMBRANE PROTEIN YDFJ"/>
    <property type="match status" value="1"/>
</dbReference>
<feature type="transmembrane region" description="Helical" evidence="1">
    <location>
        <begin position="731"/>
        <end position="750"/>
    </location>
</feature>
<dbReference type="GO" id="GO:0005886">
    <property type="term" value="C:plasma membrane"/>
    <property type="evidence" value="ECO:0007669"/>
    <property type="project" value="TreeGrafter"/>
</dbReference>
<protein>
    <submittedName>
        <fullName evidence="2">Predicted exporter</fullName>
    </submittedName>
</protein>
<dbReference type="STRING" id="1245526.SAMN05216580_1619"/>
<dbReference type="AlphaFoldDB" id="A0A1H2G6U6"/>
<feature type="transmembrane region" description="Helical" evidence="1">
    <location>
        <begin position="428"/>
        <end position="453"/>
    </location>
</feature>
<feature type="transmembrane region" description="Helical" evidence="1">
    <location>
        <begin position="676"/>
        <end position="694"/>
    </location>
</feature>
<feature type="transmembrane region" description="Helical" evidence="1">
    <location>
        <begin position="266"/>
        <end position="284"/>
    </location>
</feature>
<keyword evidence="1" id="KW-0812">Transmembrane</keyword>
<sequence>MPSAMPSPTDTPALPGRLEQRLPWLFAALLALLLALAAWQWRHGAPLSASLLELLPAGSGDALLQQAEQRVQEPLNRELIVLLQHPDEARAQALVAELGAAWQASGLFRQVQWQLDADLPALRRQLLDGRLALLPAADRRLLLEQPEAFVAQRVQALFDPFQASGLLAVEQDWFGLAARIQQGLPGAGRVQPAADGGLLAERDGKRWRLLRAQTRSDAFDLDLPLNVAARVDAARAQVAAAGGELLAAGGLLHAAHGQQQARRESAWLGGLAAGGALLLTLLLFRRPRVLLALLPALVGSLAGLSACVALFGQIHVLTLVLGASLIGVTIDFPLHYLSKSWSLQPWRPWQALRATLPGLTLGLLTNAIGYLALALTPFPALSQVALFSSVGLLGAWLCTVCLMPALLGSQPLQPWTPPLRLAERLLTLRAALLQRLATPWLLAALGLFCLGGLTQLSLKDDLRQWVSSSPQLLGEARAIAAITGLQPTSQFFLVRAADQEQLLQRQAALAERLDRLVAAGKLHGYLALSQLLAPAAEQQRLRQALPALAAAGAPLQALGVPPEALQAELAQLQALPAADIEQALAGPLGEPWRPLWLGATADGVAALVSLRGLGDSAALATQAAGLPGVQLVDRPAELNRQFAATQRSAVQLKLLASLLIFLLLCLPFGWRGAARVLAISLLAALAALACLGWLGQPLTLFALFGLLLVTAIGVDYAIIMRERVGGAATSLLGTLLAAVTTWLSFGLLALSATPAIASFGLTVSLGLVFSFLLAPWAAPTATETQA</sequence>
<reference evidence="3" key="1">
    <citation type="submission" date="2016-10" db="EMBL/GenBank/DDBJ databases">
        <authorList>
            <person name="Varghese N."/>
            <person name="Submissions S."/>
        </authorList>
    </citation>
    <scope>NUCLEOTIDE SEQUENCE [LARGE SCALE GENOMIC DNA]</scope>
    <source>
        <strain evidence="3">CCTCC 2012022</strain>
    </source>
</reference>
<feature type="transmembrane region" description="Helical" evidence="1">
    <location>
        <begin position="291"/>
        <end position="311"/>
    </location>
</feature>
<feature type="transmembrane region" description="Helical" evidence="1">
    <location>
        <begin position="384"/>
        <end position="407"/>
    </location>
</feature>
<evidence type="ECO:0000313" key="3">
    <source>
        <dbReference type="Proteomes" id="UP000243063"/>
    </source>
</evidence>
<accession>A0A1H2G6U6</accession>
<feature type="transmembrane region" description="Helical" evidence="1">
    <location>
        <begin position="650"/>
        <end position="669"/>
    </location>
</feature>
<organism evidence="2 3">
    <name type="scientific">Geopseudomonas guangdongensis</name>
    <dbReference type="NCBI Taxonomy" id="1245526"/>
    <lineage>
        <taxon>Bacteria</taxon>
        <taxon>Pseudomonadati</taxon>
        <taxon>Pseudomonadota</taxon>
        <taxon>Gammaproteobacteria</taxon>
        <taxon>Pseudomonadales</taxon>
        <taxon>Pseudomonadaceae</taxon>
        <taxon>Geopseudomonas</taxon>
    </lineage>
</organism>
<feature type="transmembrane region" description="Helical" evidence="1">
    <location>
        <begin position="700"/>
        <end position="719"/>
    </location>
</feature>
<proteinExistence type="predicted"/>
<evidence type="ECO:0000313" key="2">
    <source>
        <dbReference type="EMBL" id="SDU15240.1"/>
    </source>
</evidence>
<keyword evidence="3" id="KW-1185">Reference proteome</keyword>
<name>A0A1H2G6U6_9GAMM</name>
<dbReference type="InterPro" id="IPR050545">
    <property type="entry name" value="Mycobact_MmpL"/>
</dbReference>
<evidence type="ECO:0000256" key="1">
    <source>
        <dbReference type="SAM" id="Phobius"/>
    </source>
</evidence>